<reference evidence="3 4" key="1">
    <citation type="submission" date="2021-05" db="EMBL/GenBank/DDBJ databases">
        <title>A Polyphasic approach of four new species of the genus Ohtaekwangia: Ohtaekwangia histidinii sp. nov., Ohtaekwangia cretensis sp. nov., Ohtaekwangia indiensis sp. nov., Ohtaekwangia reichenbachii sp. nov. from diverse environment.</title>
        <authorList>
            <person name="Octaviana S."/>
        </authorList>
    </citation>
    <scope>NUCLEOTIDE SEQUENCE [LARGE SCALE GENOMIC DNA]</scope>
    <source>
        <strain evidence="3 4">PWU4</strain>
    </source>
</reference>
<dbReference type="PANTHER" id="PTHR16026:SF0">
    <property type="entry name" value="CARTILAGE ACIDIC PROTEIN 1"/>
    <property type="match status" value="1"/>
</dbReference>
<gene>
    <name evidence="3" type="ORF">KK083_27515</name>
</gene>
<evidence type="ECO:0000313" key="3">
    <source>
        <dbReference type="EMBL" id="MBT1700669.1"/>
    </source>
</evidence>
<name>A0AAP2DSG8_9BACT</name>
<dbReference type="Pfam" id="PF13517">
    <property type="entry name" value="FG-GAP_3"/>
    <property type="match status" value="7"/>
</dbReference>
<proteinExistence type="predicted"/>
<dbReference type="InterPro" id="IPR027039">
    <property type="entry name" value="Crtac1"/>
</dbReference>
<dbReference type="RefSeq" id="WP_254169357.1">
    <property type="nucleotide sequence ID" value="NZ_JAHESF010000045.1"/>
</dbReference>
<keyword evidence="1" id="KW-0732">Signal</keyword>
<evidence type="ECO:0000259" key="2">
    <source>
        <dbReference type="Pfam" id="PF07593"/>
    </source>
</evidence>
<keyword evidence="4" id="KW-1185">Reference proteome</keyword>
<dbReference type="InterPro" id="IPR011519">
    <property type="entry name" value="UnbV_ASPIC"/>
</dbReference>
<evidence type="ECO:0000313" key="4">
    <source>
        <dbReference type="Proteomes" id="UP001319200"/>
    </source>
</evidence>
<accession>A0AAP2DSG8</accession>
<evidence type="ECO:0000256" key="1">
    <source>
        <dbReference type="ARBA" id="ARBA00022729"/>
    </source>
</evidence>
<sequence>MRTHYLFFIAILFLPWGCRNTTDEKTLFRLVDKAHHGITFQNTISENDSLNILTLEYIYNGGGVAAGDFNNDGRCDLFFTGNMVPSKLYINRGDLKFEDVSEKAGILPSDKWRSGVAVADVNGDGLLDIYVCATIKPDSSLRANTLFINQGIGADGIPMFKDQAQQYGVAFGGHSSGAAFLDYDNDGDLDLYILTNTIQKGIPTSYRAKLNDGTSVNTDRLLRNNGNETFTDVSKNAGIVHEGYGLGLAIADINQDGWQDIYVSNDYITNDLLYLNNRNGTFTNAIDQCIRHQSQFSMGNDIADINNDGLPDIITLDMLPEGNLRRKTVISGTNYTSYINNRQFGYSHQYIRNMLQLNNGNGSFSEIGQLAGIHQTEWSWSPLLADFDNDGFRDVIITNGFPRDITDKDFGNFRSGPGGNIASIEFLLDSIPVVKISNYAFRNNGDLTFKDVTQAWGMHQPAFSNGAAFADFDEDGDLDYVVNNINGDVLFYENELYASAEAVRKDHYLRVKLAGEKGNVMGLGAKITLRYHGKLQYHDHSVYRGYLSAVEPVAHFGLDSVTTVDTVLVQWPDGKSNLLKNVKADQVLIVKHAEAGETVMPEKAPNAPLMKEVAVETGIKYVHTEDDKIDFNVQRTIPHKFSQAGPGIAVGDVTNDGLEDFYIGGAANRNGTLFIQRRDGTFASKEIKKSASQKEEDQGSLFFDSDNDGDLDLYVVSGTFEYAVDSEQHQDRLYINDGKGNFTLNTAALPVTTSSGSCVRAADIDGDGDLDLFVGGRIVPWRYPYPAESYILVNEQGKFVNKTDELCAGLKTAGMITDALWTDFNNDGKVDLIVTGEFMPVTAYRNEGPKLAKLTDSGMEQRSGWWNSIAAGDFDKDGDMDYIAGNLGLNNYYKASPATPLKVYAKDFDGNNSVDAVLTCYLRSEEGEMKEYPVHFWDELNSQSPKFRRKFNYYKRYGRATIDQVLTGDELKDALVMETNYTASSYIENLGGGKFTVTPLPMIAQIAPVNGIVTADVNDDGNLDVLMTGNDYGNEVFTGRHDAFTGLILVGNGAGKFTPVAPAAGGFIVPRDGKALARLSSAKGELFIATQNQDTAKVYACVKRPKAKEFSPEPNDAWAELIYNNGAKQKVEFYYGAGYLAQSTRRIPVPQAVTQIVVHDAKGTTRTVGADSL</sequence>
<feature type="domain" description="ASPIC/UnbV" evidence="2">
    <location>
        <begin position="522"/>
        <end position="588"/>
    </location>
</feature>
<dbReference type="AlphaFoldDB" id="A0AAP2DSG8"/>
<dbReference type="SUPFAM" id="SSF69318">
    <property type="entry name" value="Integrin alpha N-terminal domain"/>
    <property type="match status" value="3"/>
</dbReference>
<dbReference type="PANTHER" id="PTHR16026">
    <property type="entry name" value="CARTILAGE ACIDIC PROTEIN 1"/>
    <property type="match status" value="1"/>
</dbReference>
<organism evidence="3 4">
    <name type="scientific">Chryseosolibacter histidini</name>
    <dbReference type="NCBI Taxonomy" id="2782349"/>
    <lineage>
        <taxon>Bacteria</taxon>
        <taxon>Pseudomonadati</taxon>
        <taxon>Bacteroidota</taxon>
        <taxon>Cytophagia</taxon>
        <taxon>Cytophagales</taxon>
        <taxon>Chryseotaleaceae</taxon>
        <taxon>Chryseosolibacter</taxon>
    </lineage>
</organism>
<dbReference type="InterPro" id="IPR013517">
    <property type="entry name" value="FG-GAP"/>
</dbReference>
<comment type="caution">
    <text evidence="3">The sequence shown here is derived from an EMBL/GenBank/DDBJ whole genome shotgun (WGS) entry which is preliminary data.</text>
</comment>
<dbReference type="Proteomes" id="UP001319200">
    <property type="component" value="Unassembled WGS sequence"/>
</dbReference>
<dbReference type="Gene3D" id="2.130.10.130">
    <property type="entry name" value="Integrin alpha, N-terminal"/>
    <property type="match status" value="3"/>
</dbReference>
<protein>
    <submittedName>
        <fullName evidence="3">VCBS repeat-containing protein</fullName>
    </submittedName>
</protein>
<dbReference type="InterPro" id="IPR028994">
    <property type="entry name" value="Integrin_alpha_N"/>
</dbReference>
<dbReference type="EMBL" id="JAHESF010000045">
    <property type="protein sequence ID" value="MBT1700669.1"/>
    <property type="molecule type" value="Genomic_DNA"/>
</dbReference>
<dbReference type="Pfam" id="PF07593">
    <property type="entry name" value="UnbV_ASPIC"/>
    <property type="match status" value="1"/>
</dbReference>